<dbReference type="InterPro" id="IPR053212">
    <property type="entry name" value="DHP_3-monooxygenase"/>
</dbReference>
<dbReference type="EMBL" id="WVTA01000003">
    <property type="protein sequence ID" value="KAK3215166.1"/>
    <property type="molecule type" value="Genomic_DNA"/>
</dbReference>
<dbReference type="AlphaFoldDB" id="A0AAN6RL94"/>
<organism evidence="2 3">
    <name type="scientific">Pseudopithomyces chartarum</name>
    <dbReference type="NCBI Taxonomy" id="1892770"/>
    <lineage>
        <taxon>Eukaryota</taxon>
        <taxon>Fungi</taxon>
        <taxon>Dikarya</taxon>
        <taxon>Ascomycota</taxon>
        <taxon>Pezizomycotina</taxon>
        <taxon>Dothideomycetes</taxon>
        <taxon>Pleosporomycetidae</taxon>
        <taxon>Pleosporales</taxon>
        <taxon>Massarineae</taxon>
        <taxon>Didymosphaeriaceae</taxon>
        <taxon>Pseudopithomyces</taxon>
    </lineage>
</organism>
<keyword evidence="3" id="KW-1185">Reference proteome</keyword>
<dbReference type="Gene3D" id="3.40.630.30">
    <property type="match status" value="1"/>
</dbReference>
<dbReference type="InterPro" id="IPR036188">
    <property type="entry name" value="FAD/NAD-bd_sf"/>
</dbReference>
<dbReference type="PANTHER" id="PTHR47469:SF2">
    <property type="entry name" value="OS06G0597600 PROTEIN"/>
    <property type="match status" value="1"/>
</dbReference>
<gene>
    <name evidence="2" type="ORF">GRF29_19g2450702</name>
</gene>
<dbReference type="SUPFAM" id="SSF55729">
    <property type="entry name" value="Acyl-CoA N-acyltransferases (Nat)"/>
    <property type="match status" value="1"/>
</dbReference>
<dbReference type="GO" id="GO:0016747">
    <property type="term" value="F:acyltransferase activity, transferring groups other than amino-acyl groups"/>
    <property type="evidence" value="ECO:0007669"/>
    <property type="project" value="InterPro"/>
</dbReference>
<evidence type="ECO:0000313" key="3">
    <source>
        <dbReference type="Proteomes" id="UP001280581"/>
    </source>
</evidence>
<dbReference type="PROSITE" id="PS51186">
    <property type="entry name" value="GNAT"/>
    <property type="match status" value="1"/>
</dbReference>
<dbReference type="Pfam" id="PF22607">
    <property type="entry name" value="FAD_binding-like"/>
    <property type="match status" value="1"/>
</dbReference>
<dbReference type="InterPro" id="IPR000182">
    <property type="entry name" value="GNAT_dom"/>
</dbReference>
<dbReference type="SUPFAM" id="SSF54373">
    <property type="entry name" value="FAD-linked reductases, C-terminal domain"/>
    <property type="match status" value="1"/>
</dbReference>
<name>A0AAN6RL94_9PLEO</name>
<dbReference type="PRINTS" id="PR00420">
    <property type="entry name" value="RNGMNOXGNASE"/>
</dbReference>
<dbReference type="Gene3D" id="3.30.9.30">
    <property type="match status" value="1"/>
</dbReference>
<dbReference type="CDD" id="cd04301">
    <property type="entry name" value="NAT_SF"/>
    <property type="match status" value="1"/>
</dbReference>
<dbReference type="Gene3D" id="3.50.50.60">
    <property type="entry name" value="FAD/NAD(P)-binding domain"/>
    <property type="match status" value="1"/>
</dbReference>
<feature type="domain" description="N-acetyltransferase" evidence="1">
    <location>
        <begin position="21"/>
        <end position="217"/>
    </location>
</feature>
<reference evidence="2 3" key="1">
    <citation type="submission" date="2021-02" db="EMBL/GenBank/DDBJ databases">
        <title>Genome assembly of Pseudopithomyces chartarum.</title>
        <authorList>
            <person name="Jauregui R."/>
            <person name="Singh J."/>
            <person name="Voisey C."/>
        </authorList>
    </citation>
    <scope>NUCLEOTIDE SEQUENCE [LARGE SCALE GENOMIC DNA]</scope>
    <source>
        <strain evidence="2 3">AGR01</strain>
    </source>
</reference>
<evidence type="ECO:0000259" key="1">
    <source>
        <dbReference type="PROSITE" id="PS51186"/>
    </source>
</evidence>
<dbReference type="InterPro" id="IPR016181">
    <property type="entry name" value="Acyl_CoA_acyltransferase"/>
</dbReference>
<comment type="caution">
    <text evidence="2">The sequence shown here is derived from an EMBL/GenBank/DDBJ whole genome shotgun (WGS) entry which is preliminary data.</text>
</comment>
<evidence type="ECO:0000313" key="2">
    <source>
        <dbReference type="EMBL" id="KAK3215166.1"/>
    </source>
</evidence>
<sequence>MSTHTHDPIAAAKAQEATHKFAFRDATMEDIPALQKMIGESMRTLGKGYYSEAELDGSIGYLFGPDTLLLHDRTYFILHPLTSPSTISACGGWSFRRTLYGADTAPNRLPESRNPLVERASIRAIFTHPAWARQGLGTMMMRYCEGRAREGGFKGLEMGATLSGVKLYERCGTKMSQAAPKNIAIVGGSLGGLLVGVALKHLRKNLNIHILERNPTPLLQDQGAGVVAGHDVQEFFKRHDQTNTPLTVPSHQRIYLNRSGDVISREDKQQHMTSWDLLYHILRANFDGVKSEYVQAPASEETEGSTVYDYDHQVTEVDFTEADKLTVKTKTSRGDISSFPADLIIGADGPSSTIRKFIASDLKRKYAGYVAWRGTVPETQVSSSAREVFVEKFPFFHTTGVQILAYTIPGANGTVEPGRRLLNWVWYCNYEEESPEHVDTAEINMRPQSMRHGTGHTLPTGAVEDIARDLLAPECVYKSPPLPRPFTLFVFGHLVNLKRYRED</sequence>
<dbReference type="Pfam" id="PF00583">
    <property type="entry name" value="Acetyltransf_1"/>
    <property type="match status" value="1"/>
</dbReference>
<dbReference type="Proteomes" id="UP001280581">
    <property type="component" value="Unassembled WGS sequence"/>
</dbReference>
<proteinExistence type="predicted"/>
<dbReference type="PANTHER" id="PTHR47469">
    <property type="entry name" value="MONOOXYGENASE-LIKE"/>
    <property type="match status" value="1"/>
</dbReference>
<protein>
    <recommendedName>
        <fullName evidence="1">N-acetyltransferase domain-containing protein</fullName>
    </recommendedName>
</protein>
<dbReference type="SUPFAM" id="SSF51905">
    <property type="entry name" value="FAD/NAD(P)-binding domain"/>
    <property type="match status" value="1"/>
</dbReference>
<dbReference type="InterPro" id="IPR054707">
    <property type="entry name" value="DhpH_subs-bd"/>
</dbReference>
<accession>A0AAN6RL94</accession>